<dbReference type="AlphaFoldDB" id="A0A846MMM7"/>
<feature type="transmembrane region" description="Helical" evidence="1">
    <location>
        <begin position="90"/>
        <end position="115"/>
    </location>
</feature>
<evidence type="ECO:0000313" key="2">
    <source>
        <dbReference type="EMBL" id="NIK72744.1"/>
    </source>
</evidence>
<keyword evidence="3" id="KW-1185">Reference proteome</keyword>
<dbReference type="EMBL" id="JAASRN010000001">
    <property type="protein sequence ID" value="NIK72744.1"/>
    <property type="molecule type" value="Genomic_DNA"/>
</dbReference>
<comment type="caution">
    <text evidence="2">The sequence shown here is derived from an EMBL/GenBank/DDBJ whole genome shotgun (WGS) entry which is preliminary data.</text>
</comment>
<evidence type="ECO:0000256" key="1">
    <source>
        <dbReference type="SAM" id="Phobius"/>
    </source>
</evidence>
<gene>
    <name evidence="2" type="ORF">FHS56_000230</name>
</gene>
<feature type="transmembrane region" description="Helical" evidence="1">
    <location>
        <begin position="136"/>
        <end position="161"/>
    </location>
</feature>
<dbReference type="InterPro" id="IPR018706">
    <property type="entry name" value="DUF2214_membrane"/>
</dbReference>
<name>A0A846MMM7_9BACT</name>
<protein>
    <submittedName>
        <fullName evidence="2">Putative membrane protein</fullName>
    </submittedName>
</protein>
<feature type="transmembrane region" description="Helical" evidence="1">
    <location>
        <begin position="55"/>
        <end position="78"/>
    </location>
</feature>
<dbReference type="RefSeq" id="WP_243844119.1">
    <property type="nucleotide sequence ID" value="NZ_JAASRN010000001.1"/>
</dbReference>
<dbReference type="Pfam" id="PF09980">
    <property type="entry name" value="DUF2214"/>
    <property type="match status" value="1"/>
</dbReference>
<proteinExistence type="predicted"/>
<reference evidence="2 3" key="1">
    <citation type="submission" date="2020-03" db="EMBL/GenBank/DDBJ databases">
        <title>Genomic Encyclopedia of Type Strains, Phase IV (KMG-IV): sequencing the most valuable type-strain genomes for metagenomic binning, comparative biology and taxonomic classification.</title>
        <authorList>
            <person name="Goeker M."/>
        </authorList>
    </citation>
    <scope>NUCLEOTIDE SEQUENCE [LARGE SCALE GENOMIC DNA]</scope>
    <source>
        <strain evidence="2 3">DSM 5718</strain>
    </source>
</reference>
<accession>A0A846MMM7</accession>
<feature type="transmembrane region" description="Helical" evidence="1">
    <location>
        <begin position="23"/>
        <end position="43"/>
    </location>
</feature>
<organism evidence="2 3">
    <name type="scientific">Thermonema lapsum</name>
    <dbReference type="NCBI Taxonomy" id="28195"/>
    <lineage>
        <taxon>Bacteria</taxon>
        <taxon>Pseudomonadati</taxon>
        <taxon>Bacteroidota</taxon>
        <taxon>Cytophagia</taxon>
        <taxon>Cytophagales</taxon>
        <taxon>Thermonemataceae</taxon>
        <taxon>Thermonema</taxon>
    </lineage>
</organism>
<keyword evidence="1" id="KW-0472">Membrane</keyword>
<sequence>MQAVIFANDDFTVMIYEYLLYKYLHFVAVFMIVAALGIEAFAVKAVMTRACLRRLALIDAIYGAGAILLLFAGMMLWWKVGKPAAYYSNNYLFLLKIGLFALMGVLSLYPTVFFIKQRKGAQEEEVVVPRALRWCVYMELLLLLVIPLLAVLMAQGIGYLVP</sequence>
<evidence type="ECO:0000313" key="3">
    <source>
        <dbReference type="Proteomes" id="UP000537126"/>
    </source>
</evidence>
<keyword evidence="1" id="KW-0812">Transmembrane</keyword>
<dbReference type="Proteomes" id="UP000537126">
    <property type="component" value="Unassembled WGS sequence"/>
</dbReference>
<keyword evidence="1" id="KW-1133">Transmembrane helix</keyword>